<evidence type="ECO:0000313" key="2">
    <source>
        <dbReference type="Proteomes" id="UP000182248"/>
    </source>
</evidence>
<gene>
    <name evidence="1" type="ORF">SAMN02927921_01444</name>
</gene>
<name>A0A1K1NT56_9FLAO</name>
<sequence>MISVETLDFLKDLKANNNRDWFNDNKKRFQAAQAEVKKVADMLYDLLKTHDAVDDFKIFRIYRDVRFSANKQPYKTHFGISFHRQKPEYRGGYYLHIEPGGSFLATGFWNPEKGDLKRIRKEFETDASEMREIMNSKAFQAIWGHIQGDEVKSAPKGFSKEHPAIDLIRKKQYFFTRNFTDKQVLDPKFPEEADKSFRAIRPYFNYMSDVLTTDLNGVSLL</sequence>
<dbReference type="OrthoDB" id="9794241at2"/>
<accession>A0A1K1NT56</accession>
<dbReference type="Pfam" id="PF09365">
    <property type="entry name" value="DUF2461"/>
    <property type="match status" value="1"/>
</dbReference>
<evidence type="ECO:0000313" key="1">
    <source>
        <dbReference type="EMBL" id="SFW38706.1"/>
    </source>
</evidence>
<organism evidence="1 2">
    <name type="scientific">Sinomicrobium oceani</name>
    <dbReference type="NCBI Taxonomy" id="1150368"/>
    <lineage>
        <taxon>Bacteria</taxon>
        <taxon>Pseudomonadati</taxon>
        <taxon>Bacteroidota</taxon>
        <taxon>Flavobacteriia</taxon>
        <taxon>Flavobacteriales</taxon>
        <taxon>Flavobacteriaceae</taxon>
        <taxon>Sinomicrobium</taxon>
    </lineage>
</organism>
<dbReference type="AlphaFoldDB" id="A0A1K1NT56"/>
<dbReference type="EMBL" id="FPJE01000006">
    <property type="protein sequence ID" value="SFW38706.1"/>
    <property type="molecule type" value="Genomic_DNA"/>
</dbReference>
<dbReference type="PIRSF" id="PIRSF028451">
    <property type="entry name" value="UCP028451"/>
    <property type="match status" value="1"/>
</dbReference>
<dbReference type="InterPro" id="IPR015996">
    <property type="entry name" value="UCP028451"/>
</dbReference>
<dbReference type="RefSeq" id="WP_072316676.1">
    <property type="nucleotide sequence ID" value="NZ_FPJE01000006.1"/>
</dbReference>
<dbReference type="STRING" id="1150368.SAMN02927921_01444"/>
<dbReference type="PANTHER" id="PTHR36452">
    <property type="entry name" value="CHROMOSOME 12, WHOLE GENOME SHOTGUN SEQUENCE"/>
    <property type="match status" value="1"/>
</dbReference>
<dbReference type="NCBIfam" id="TIGR02453">
    <property type="entry name" value="TIGR02453 family protein"/>
    <property type="match status" value="1"/>
</dbReference>
<dbReference type="PANTHER" id="PTHR36452:SF1">
    <property type="entry name" value="DUF2461 DOMAIN-CONTAINING PROTEIN"/>
    <property type="match status" value="1"/>
</dbReference>
<dbReference type="Proteomes" id="UP000182248">
    <property type="component" value="Unassembled WGS sequence"/>
</dbReference>
<protein>
    <submittedName>
        <fullName evidence="1">TIGR02453 family protein</fullName>
    </submittedName>
</protein>
<proteinExistence type="predicted"/>
<dbReference type="InterPro" id="IPR012808">
    <property type="entry name" value="CHP02453"/>
</dbReference>
<reference evidence="1 2" key="1">
    <citation type="submission" date="2016-11" db="EMBL/GenBank/DDBJ databases">
        <authorList>
            <person name="Jaros S."/>
            <person name="Januszkiewicz K."/>
            <person name="Wedrychowicz H."/>
        </authorList>
    </citation>
    <scope>NUCLEOTIDE SEQUENCE [LARGE SCALE GENOMIC DNA]</scope>
    <source>
        <strain evidence="1 2">CGMCC 1.12145</strain>
    </source>
</reference>
<keyword evidence="2" id="KW-1185">Reference proteome</keyword>